<dbReference type="PANTHER" id="PTHR11851">
    <property type="entry name" value="METALLOPROTEASE"/>
    <property type="match status" value="1"/>
</dbReference>
<dbReference type="AlphaFoldDB" id="A0A6P1ZN92"/>
<evidence type="ECO:0000256" key="2">
    <source>
        <dbReference type="ARBA" id="ARBA00007261"/>
    </source>
</evidence>
<evidence type="ECO:0000259" key="5">
    <source>
        <dbReference type="Pfam" id="PF00675"/>
    </source>
</evidence>
<keyword evidence="4" id="KW-0732">Signal</keyword>
<name>A0A6P1ZN92_9BACT</name>
<dbReference type="PROSITE" id="PS00143">
    <property type="entry name" value="INSULINASE"/>
    <property type="match status" value="1"/>
</dbReference>
<dbReference type="Gene3D" id="3.30.830.10">
    <property type="entry name" value="Metalloenzyme, LuxS/M16 peptidase-like"/>
    <property type="match status" value="4"/>
</dbReference>
<feature type="chain" id="PRO_5027071742" evidence="4">
    <location>
        <begin position="28"/>
        <end position="901"/>
    </location>
</feature>
<feature type="domain" description="Peptidase M16 C-terminal" evidence="6">
    <location>
        <begin position="198"/>
        <end position="378"/>
    </location>
</feature>
<dbReference type="Pfam" id="PF05193">
    <property type="entry name" value="Peptidase_M16_C"/>
    <property type="match status" value="2"/>
</dbReference>
<organism evidence="7 8">
    <name type="scientific">Oceanidesulfovibrio marinus</name>
    <dbReference type="NCBI Taxonomy" id="370038"/>
    <lineage>
        <taxon>Bacteria</taxon>
        <taxon>Pseudomonadati</taxon>
        <taxon>Thermodesulfobacteriota</taxon>
        <taxon>Desulfovibrionia</taxon>
        <taxon>Desulfovibrionales</taxon>
        <taxon>Desulfovibrionaceae</taxon>
        <taxon>Oceanidesulfovibrio</taxon>
    </lineage>
</organism>
<comment type="caution">
    <text evidence="7">The sequence shown here is derived from an EMBL/GenBank/DDBJ whole genome shotgun (WGS) entry which is preliminary data.</text>
</comment>
<dbReference type="OrthoDB" id="9811314at2"/>
<dbReference type="Proteomes" id="UP000434052">
    <property type="component" value="Unassembled WGS sequence"/>
</dbReference>
<dbReference type="EMBL" id="QMIF01000001">
    <property type="protein sequence ID" value="TVM36754.1"/>
    <property type="molecule type" value="Genomic_DNA"/>
</dbReference>
<dbReference type="SUPFAM" id="SSF63411">
    <property type="entry name" value="LuxS/MPP-like metallohydrolase"/>
    <property type="match status" value="4"/>
</dbReference>
<feature type="signal peptide" evidence="4">
    <location>
        <begin position="1"/>
        <end position="27"/>
    </location>
</feature>
<feature type="domain" description="Peptidase M16 C-terminal" evidence="6">
    <location>
        <begin position="662"/>
        <end position="835"/>
    </location>
</feature>
<comment type="cofactor">
    <cofactor evidence="1">
        <name>Zn(2+)</name>
        <dbReference type="ChEBI" id="CHEBI:29105"/>
    </cofactor>
</comment>
<sequence>MNVRRILLVFGALSMILLTTPTPKAQAIQESDVEHTVVRLENGMSVLVQPDDRFPLASVRLYVHTGSAYETPNQAGISHLLEHMVFKGTEKRAPGEVARDIEAVGGYVNAATSFDYTVFLSELPADHWELALDVFKDMIFGAKLDPEEVNREKQVVLSELERGEDNPSTLIFKDIQKKVWPDTTYAWPVIGYRDTVSKLQAQDIREYVNRQYQPQSMLLVVVGKVSRDEAVAAAERVFGGLKNTRSLTPPNPLPLEELGGAAPQVTVRKGPYNKTYLSAAFPAPGFRATDATGLEVLAHLLGGDYTSKLYRKYKYEEQLVDTISVSYLSLERVGLLYFNAVLDSQNLDAFWKEFITDLSTLKASDFSQDVLDRAKLNLEDSLYQTKETLGGLASKLGFFQFFEGNPLAEENYLTELNLVDDLELDRIIAAYLNPSRLSVSALIPEETAKDDASNKPSGDGVAAALQKDMLQVVQKDWPVQKAPAKETSLPAKEAALKAEYVDLGHGRTLVLLPDPTLPYTAVSMHFRGGDLLLPPDKQGLSELMGRVLPRGIDGMSATEIQDYLAAHAADLNTSAGRDMLGVSAKFPTRFSADIFDLFTRILTGPTFPEDEVAREKKNQLATIMKREDQPMGRMFRELFPQLFHDHPYSYYHMGQPKELGALTRDDVVDLWQKQRSEPWVMAVCGDYDRDVVVNAAQRLADALPPGEHPVAFTPPNWSKDHEFTMHMEDRNQAHLLLVFPVPGQAQQDGPGLRLLRNTLGGMSGPLFRTLRDEQGLGYSVSTFLWQSPESGFLAFYIGTSPDKLDKARKGFRDLIAKLHTTPMDEESVERGKNQLSGDYYRDHQSLLSRSSEASGLMAQGLPHDLNRESIEAAKSLTAQDLMTLTKKYLEWDRAYEVTLQP</sequence>
<reference evidence="7 8" key="1">
    <citation type="submission" date="2018-06" db="EMBL/GenBank/DDBJ databases">
        <title>Complete genome of Desulfovibrio marinus P48SEP.</title>
        <authorList>
            <person name="Crispim J.S."/>
            <person name="Vidigal P.M.P."/>
            <person name="Silva L.C.F."/>
            <person name="Araujo L.C."/>
            <person name="Laguardia C.N."/>
            <person name="Dias R.S."/>
            <person name="Sousa M.P."/>
            <person name="Paula S.O."/>
            <person name="Silva C."/>
        </authorList>
    </citation>
    <scope>NUCLEOTIDE SEQUENCE [LARGE SCALE GENOMIC DNA]</scope>
    <source>
        <strain evidence="7 8">P48SEP</strain>
    </source>
</reference>
<evidence type="ECO:0000256" key="1">
    <source>
        <dbReference type="ARBA" id="ARBA00001947"/>
    </source>
</evidence>
<gene>
    <name evidence="7" type="ORF">DQK91_02205</name>
</gene>
<protein>
    <submittedName>
        <fullName evidence="7">Insulinase family protein</fullName>
    </submittedName>
</protein>
<evidence type="ECO:0000313" key="7">
    <source>
        <dbReference type="EMBL" id="TVM36754.1"/>
    </source>
</evidence>
<dbReference type="Pfam" id="PF00675">
    <property type="entry name" value="Peptidase_M16"/>
    <property type="match status" value="2"/>
</dbReference>
<evidence type="ECO:0000259" key="6">
    <source>
        <dbReference type="Pfam" id="PF05193"/>
    </source>
</evidence>
<feature type="domain" description="Peptidase M16 N-terminal" evidence="5">
    <location>
        <begin position="53"/>
        <end position="189"/>
    </location>
</feature>
<evidence type="ECO:0000313" key="8">
    <source>
        <dbReference type="Proteomes" id="UP000434052"/>
    </source>
</evidence>
<dbReference type="GO" id="GO:0004222">
    <property type="term" value="F:metalloendopeptidase activity"/>
    <property type="evidence" value="ECO:0007669"/>
    <property type="project" value="InterPro"/>
</dbReference>
<dbReference type="PANTHER" id="PTHR11851:SF49">
    <property type="entry name" value="MITOCHONDRIAL-PROCESSING PEPTIDASE SUBUNIT ALPHA"/>
    <property type="match status" value="1"/>
</dbReference>
<evidence type="ECO:0000256" key="3">
    <source>
        <dbReference type="RuleBase" id="RU004447"/>
    </source>
</evidence>
<dbReference type="InterPro" id="IPR001431">
    <property type="entry name" value="Pept_M16_Zn_BS"/>
</dbReference>
<dbReference type="InterPro" id="IPR050361">
    <property type="entry name" value="MPP/UQCRC_Complex"/>
</dbReference>
<evidence type="ECO:0000256" key="4">
    <source>
        <dbReference type="SAM" id="SignalP"/>
    </source>
</evidence>
<proteinExistence type="inferred from homology"/>
<dbReference type="InterPro" id="IPR011765">
    <property type="entry name" value="Pept_M16_N"/>
</dbReference>
<accession>A0A6P1ZN92</accession>
<dbReference type="InterPro" id="IPR007863">
    <property type="entry name" value="Peptidase_M16_C"/>
</dbReference>
<dbReference type="GO" id="GO:0006508">
    <property type="term" value="P:proteolysis"/>
    <property type="evidence" value="ECO:0007669"/>
    <property type="project" value="InterPro"/>
</dbReference>
<feature type="domain" description="Peptidase M16 N-terminal" evidence="5">
    <location>
        <begin position="514"/>
        <end position="648"/>
    </location>
</feature>
<comment type="similarity">
    <text evidence="2 3">Belongs to the peptidase M16 family.</text>
</comment>
<dbReference type="InterPro" id="IPR011249">
    <property type="entry name" value="Metalloenz_LuxS/M16"/>
</dbReference>
<dbReference type="GO" id="GO:0046872">
    <property type="term" value="F:metal ion binding"/>
    <property type="evidence" value="ECO:0007669"/>
    <property type="project" value="InterPro"/>
</dbReference>